<reference evidence="1" key="1">
    <citation type="submission" date="2021-06" db="EMBL/GenBank/DDBJ databases">
        <authorList>
            <person name="Kallberg Y."/>
            <person name="Tangrot J."/>
            <person name="Rosling A."/>
        </authorList>
    </citation>
    <scope>NUCLEOTIDE SEQUENCE</scope>
    <source>
        <strain evidence="1">MT106</strain>
    </source>
</reference>
<comment type="caution">
    <text evidence="1">The sequence shown here is derived from an EMBL/GenBank/DDBJ whole genome shotgun (WGS) entry which is preliminary data.</text>
</comment>
<dbReference type="InterPro" id="IPR036397">
    <property type="entry name" value="RNaseH_sf"/>
</dbReference>
<name>A0A9N9C491_9GLOM</name>
<proteinExistence type="predicted"/>
<dbReference type="OrthoDB" id="2416077at2759"/>
<protein>
    <submittedName>
        <fullName evidence="1">11704_t:CDS:1</fullName>
    </submittedName>
</protein>
<dbReference type="Proteomes" id="UP000789831">
    <property type="component" value="Unassembled WGS sequence"/>
</dbReference>
<evidence type="ECO:0000313" key="1">
    <source>
        <dbReference type="EMBL" id="CAG8587175.1"/>
    </source>
</evidence>
<organism evidence="1 2">
    <name type="scientific">Ambispora gerdemannii</name>
    <dbReference type="NCBI Taxonomy" id="144530"/>
    <lineage>
        <taxon>Eukaryota</taxon>
        <taxon>Fungi</taxon>
        <taxon>Fungi incertae sedis</taxon>
        <taxon>Mucoromycota</taxon>
        <taxon>Glomeromycotina</taxon>
        <taxon>Glomeromycetes</taxon>
        <taxon>Archaeosporales</taxon>
        <taxon>Ambisporaceae</taxon>
        <taxon>Ambispora</taxon>
    </lineage>
</organism>
<keyword evidence="2" id="KW-1185">Reference proteome</keyword>
<dbReference type="AlphaFoldDB" id="A0A9N9C491"/>
<dbReference type="Gene3D" id="3.30.420.10">
    <property type="entry name" value="Ribonuclease H-like superfamily/Ribonuclease H"/>
    <property type="match status" value="1"/>
</dbReference>
<accession>A0A9N9C491</accession>
<dbReference type="EMBL" id="CAJVPL010001778">
    <property type="protein sequence ID" value="CAG8587175.1"/>
    <property type="molecule type" value="Genomic_DNA"/>
</dbReference>
<evidence type="ECO:0000313" key="2">
    <source>
        <dbReference type="Proteomes" id="UP000789831"/>
    </source>
</evidence>
<sequence length="189" mass="21697">MSARVLERSATSVKNCIKRINLTQNCGYLKGKNSGRKLIVDDCSERLILRKIKANPMIRIMLKRLLATKSHLITYLHQHVLWTDESSISTDSYEKVRVWCHKDELYDPIAHKQPLKVVENLLWSGDVEKYGNIILDVIYPMVMVAEEAIFQEDNAPIHKSKPVKELKDNLGINRIPQTETDLEKAVFAA</sequence>
<gene>
    <name evidence="1" type="ORF">AGERDE_LOCUS8422</name>
</gene>
<dbReference type="GO" id="GO:0003676">
    <property type="term" value="F:nucleic acid binding"/>
    <property type="evidence" value="ECO:0007669"/>
    <property type="project" value="InterPro"/>
</dbReference>